<gene>
    <name evidence="4" type="ORF">HUE87_11350</name>
</gene>
<dbReference type="InterPro" id="IPR036291">
    <property type="entry name" value="NAD(P)-bd_dom_sf"/>
</dbReference>
<keyword evidence="2" id="KW-0560">Oxidoreductase</keyword>
<evidence type="ECO:0000313" key="5">
    <source>
        <dbReference type="Proteomes" id="UP000593836"/>
    </source>
</evidence>
<dbReference type="SUPFAM" id="SSF51735">
    <property type="entry name" value="NAD(P)-binding Rossmann-fold domains"/>
    <property type="match status" value="1"/>
</dbReference>
<dbReference type="PROSITE" id="PS00061">
    <property type="entry name" value="ADH_SHORT"/>
    <property type="match status" value="1"/>
</dbReference>
<dbReference type="KEGG" id="smas:HUE87_11350"/>
<dbReference type="Gene3D" id="3.40.50.720">
    <property type="entry name" value="NAD(P)-binding Rossmann-like Domain"/>
    <property type="match status" value="1"/>
</dbReference>
<evidence type="ECO:0000313" key="4">
    <source>
        <dbReference type="EMBL" id="QOY54457.1"/>
    </source>
</evidence>
<evidence type="ECO:0000256" key="2">
    <source>
        <dbReference type="ARBA" id="ARBA00023002"/>
    </source>
</evidence>
<evidence type="ECO:0000256" key="3">
    <source>
        <dbReference type="RuleBase" id="RU000363"/>
    </source>
</evidence>
<accession>A0A7S7LZT5</accession>
<dbReference type="GO" id="GO:0016020">
    <property type="term" value="C:membrane"/>
    <property type="evidence" value="ECO:0007669"/>
    <property type="project" value="TreeGrafter"/>
</dbReference>
<dbReference type="GO" id="GO:0016491">
    <property type="term" value="F:oxidoreductase activity"/>
    <property type="evidence" value="ECO:0007669"/>
    <property type="project" value="UniProtKB-KW"/>
</dbReference>
<protein>
    <submittedName>
        <fullName evidence="4">SDR family NAD(P)-dependent oxidoreductase</fullName>
    </submittedName>
</protein>
<comment type="similarity">
    <text evidence="1 3">Belongs to the short-chain dehydrogenases/reductases (SDR) family.</text>
</comment>
<dbReference type="PRINTS" id="PR00081">
    <property type="entry name" value="GDHRDH"/>
</dbReference>
<dbReference type="InterPro" id="IPR002347">
    <property type="entry name" value="SDR_fam"/>
</dbReference>
<keyword evidence="5" id="KW-1185">Reference proteome</keyword>
<dbReference type="Pfam" id="PF00106">
    <property type="entry name" value="adh_short"/>
    <property type="match status" value="1"/>
</dbReference>
<reference evidence="4 5" key="1">
    <citation type="submission" date="2020-05" db="EMBL/GenBank/DDBJ databases">
        <title>Sulfurimonas marisnigri, sp. nov., and Sulfurimonas baltica, sp. nov., manganese oxide reducing chemolithoautotrophs of the class Epsilonproteobacteria isolated from the pelagic redoxclines of the Black and Baltic Seas and emended description of the genus Sulfurimonas.</title>
        <authorList>
            <person name="Henkel J.V."/>
            <person name="Laudan C."/>
            <person name="Werner J."/>
            <person name="Neu T."/>
            <person name="Plewe S."/>
            <person name="Sproer C."/>
            <person name="Bunk B."/>
            <person name="Schulz-Vogt H.N."/>
        </authorList>
    </citation>
    <scope>NUCLEOTIDE SEQUENCE [LARGE SCALE GENOMIC DNA]</scope>
    <source>
        <strain evidence="4 5">SoZ1</strain>
    </source>
</reference>
<dbReference type="PANTHER" id="PTHR44196">
    <property type="entry name" value="DEHYDROGENASE/REDUCTASE SDR FAMILY MEMBER 7B"/>
    <property type="match status" value="1"/>
</dbReference>
<dbReference type="AlphaFoldDB" id="A0A7S7LZT5"/>
<proteinExistence type="inferred from homology"/>
<organism evidence="4 5">
    <name type="scientific">Candidatus Sulfurimonas marisnigri</name>
    <dbReference type="NCBI Taxonomy" id="2740405"/>
    <lineage>
        <taxon>Bacteria</taxon>
        <taxon>Pseudomonadati</taxon>
        <taxon>Campylobacterota</taxon>
        <taxon>Epsilonproteobacteria</taxon>
        <taxon>Campylobacterales</taxon>
        <taxon>Sulfurimonadaceae</taxon>
        <taxon>Sulfurimonas</taxon>
    </lineage>
</organism>
<sequence>MKILITGASSGIGEALARLYATKDNELILLARRETRLTKLQQEFAPHVKNIHVVVADLSDFEKLQEKIKLIGAIDMVILNAGISIGHSMEITPFKDFKKLFDVNLFANHAILEILLPLFKAQKSGKIVFISSLSSLIAMPSSKAYSSSKRALNAYAESIRYKYKKDGIEVINILPGFIKSELTDKNKFKMPFLLSTKDGAMKIYKAIQKSKRFYPFPFRFYLIIKLLNLFPQFLRDKIVNFIN</sequence>
<dbReference type="PRINTS" id="PR00080">
    <property type="entry name" value="SDRFAMILY"/>
</dbReference>
<dbReference type="RefSeq" id="WP_194366502.1">
    <property type="nucleotide sequence ID" value="NZ_CP054493.1"/>
</dbReference>
<dbReference type="EMBL" id="CP054493">
    <property type="protein sequence ID" value="QOY54457.1"/>
    <property type="molecule type" value="Genomic_DNA"/>
</dbReference>
<dbReference type="PANTHER" id="PTHR44196:SF1">
    <property type="entry name" value="DEHYDROGENASE_REDUCTASE SDR FAMILY MEMBER 7B"/>
    <property type="match status" value="1"/>
</dbReference>
<dbReference type="InterPro" id="IPR020904">
    <property type="entry name" value="Sc_DH/Rdtase_CS"/>
</dbReference>
<evidence type="ECO:0000256" key="1">
    <source>
        <dbReference type="ARBA" id="ARBA00006484"/>
    </source>
</evidence>
<dbReference type="Proteomes" id="UP000593836">
    <property type="component" value="Chromosome"/>
</dbReference>
<name>A0A7S7LZT5_9BACT</name>